<accession>W6EKG8</accession>
<protein>
    <submittedName>
        <fullName evidence="1">Uncharacterized protein</fullName>
    </submittedName>
</protein>
<name>W6EKG8_9CAUD</name>
<proteinExistence type="predicted"/>
<dbReference type="Proteomes" id="UP000019367">
    <property type="component" value="Segment"/>
</dbReference>
<sequence length="53" mass="5837">MKNVRIMIDDLIRACRALGEVHVVAAGSLYATLEIDETDRIALSSVGISWTFD</sequence>
<reference evidence="1 2" key="1">
    <citation type="journal article" date="2015" name="Microbiology">
        <title>Genomic and phenotypic characterization of Rhizobium gallicum phage vB_RglS_P106B.</title>
        <authorList>
            <person name="Halmillawewa A.P."/>
            <person name="Restrepo-Cordoba M."/>
            <person name="Yost C.K."/>
            <person name="Hynes M.F."/>
        </authorList>
    </citation>
    <scope>NUCLEOTIDE SEQUENCE [LARGE SCALE GENOMIC DNA]</scope>
</reference>
<dbReference type="OrthoDB" id="41008at10239"/>
<dbReference type="GeneID" id="18502989"/>
<dbReference type="KEGG" id="vg:18502989"/>
<organism evidence="1 2">
    <name type="scientific">Rhizobium phage vB_RglS_P106B</name>
    <dbReference type="NCBI Taxonomy" id="1458697"/>
    <lineage>
        <taxon>Viruses</taxon>
        <taxon>Duplodnaviria</taxon>
        <taxon>Heunggongvirae</taxon>
        <taxon>Uroviricota</taxon>
        <taxon>Caudoviricetes</taxon>
        <taxon>Rigallicvirus</taxon>
        <taxon>Rigallicvirus P106B</taxon>
    </lineage>
</organism>
<dbReference type="EMBL" id="KF977490">
    <property type="protein sequence ID" value="AHJ10726.1"/>
    <property type="molecule type" value="Genomic_DNA"/>
</dbReference>
<gene>
    <name evidence="1" type="ORF">P106B_43</name>
</gene>
<dbReference type="RefSeq" id="YP_009005969.1">
    <property type="nucleotide sequence ID" value="NC_023566.1"/>
</dbReference>
<evidence type="ECO:0000313" key="2">
    <source>
        <dbReference type="Proteomes" id="UP000019367"/>
    </source>
</evidence>
<evidence type="ECO:0000313" key="1">
    <source>
        <dbReference type="EMBL" id="AHJ10726.1"/>
    </source>
</evidence>
<keyword evidence="2" id="KW-1185">Reference proteome</keyword>